<evidence type="ECO:0000256" key="8">
    <source>
        <dbReference type="ARBA" id="ARBA00022840"/>
    </source>
</evidence>
<dbReference type="SUPFAM" id="SSF47323">
    <property type="entry name" value="Anticodon-binding domain of a subclass of class I aminoacyl-tRNA synthetases"/>
    <property type="match status" value="1"/>
</dbReference>
<dbReference type="KEGG" id="mphn:HGG64_00230"/>
<dbReference type="PANTHER" id="PTHR43326">
    <property type="entry name" value="METHIONYL-TRNA SYNTHETASE"/>
    <property type="match status" value="1"/>
</dbReference>
<gene>
    <name evidence="14" type="ORF">HGG64_00230</name>
</gene>
<dbReference type="GO" id="GO:0006431">
    <property type="term" value="P:methionyl-tRNA aminoacylation"/>
    <property type="evidence" value="ECO:0007669"/>
    <property type="project" value="InterPro"/>
</dbReference>
<dbReference type="InterPro" id="IPR015413">
    <property type="entry name" value="Methionyl/Leucyl_tRNA_Synth"/>
</dbReference>
<keyword evidence="6 12" id="KW-0436">Ligase</keyword>
<dbReference type="Gene3D" id="2.170.220.10">
    <property type="match status" value="1"/>
</dbReference>
<proteinExistence type="inferred from homology"/>
<dbReference type="Pfam" id="PF09334">
    <property type="entry name" value="tRNA-synt_1g"/>
    <property type="match status" value="2"/>
</dbReference>
<evidence type="ECO:0000256" key="5">
    <source>
        <dbReference type="ARBA" id="ARBA00022490"/>
    </source>
</evidence>
<evidence type="ECO:0000313" key="14">
    <source>
        <dbReference type="EMBL" id="QJG66154.1"/>
    </source>
</evidence>
<dbReference type="GO" id="GO:0004825">
    <property type="term" value="F:methionine-tRNA ligase activity"/>
    <property type="evidence" value="ECO:0007669"/>
    <property type="project" value="UniProtKB-EC"/>
</dbReference>
<dbReference type="PRINTS" id="PR01041">
    <property type="entry name" value="TRNASYNTHMET"/>
</dbReference>
<name>A0A858TZD3_9MOLU</name>
<evidence type="ECO:0000256" key="3">
    <source>
        <dbReference type="ARBA" id="ARBA00012838"/>
    </source>
</evidence>
<keyword evidence="7 12" id="KW-0547">Nucleotide-binding</keyword>
<organism evidence="14 15">
    <name type="scientific">Mycoplasma phocoeninasale</name>
    <dbReference type="NCBI Taxonomy" id="2726117"/>
    <lineage>
        <taxon>Bacteria</taxon>
        <taxon>Bacillati</taxon>
        <taxon>Mycoplasmatota</taxon>
        <taxon>Mollicutes</taxon>
        <taxon>Mycoplasmataceae</taxon>
        <taxon>Mycoplasma</taxon>
    </lineage>
</organism>
<evidence type="ECO:0000313" key="15">
    <source>
        <dbReference type="Proteomes" id="UP000501728"/>
    </source>
</evidence>
<keyword evidence="5" id="KW-0963">Cytoplasm</keyword>
<keyword evidence="10 12" id="KW-0030">Aminoacyl-tRNA synthetase</keyword>
<comment type="similarity">
    <text evidence="12">Belongs to the class-I aminoacyl-tRNA synthetase family.</text>
</comment>
<evidence type="ECO:0000256" key="12">
    <source>
        <dbReference type="RuleBase" id="RU363039"/>
    </source>
</evidence>
<evidence type="ECO:0000256" key="10">
    <source>
        <dbReference type="ARBA" id="ARBA00023146"/>
    </source>
</evidence>
<protein>
    <recommendedName>
        <fullName evidence="4">Methionine--tRNA ligase</fullName>
        <ecNumber evidence="3">6.1.1.10</ecNumber>
    </recommendedName>
    <alternativeName>
        <fullName evidence="11">Methionyl-tRNA synthetase</fullName>
    </alternativeName>
</protein>
<evidence type="ECO:0000256" key="6">
    <source>
        <dbReference type="ARBA" id="ARBA00022598"/>
    </source>
</evidence>
<dbReference type="NCBIfam" id="TIGR00398">
    <property type="entry name" value="metG"/>
    <property type="match status" value="1"/>
</dbReference>
<dbReference type="EC" id="6.1.1.10" evidence="3"/>
<evidence type="ECO:0000256" key="2">
    <source>
        <dbReference type="ARBA" id="ARBA00004496"/>
    </source>
</evidence>
<dbReference type="GO" id="GO:0005524">
    <property type="term" value="F:ATP binding"/>
    <property type="evidence" value="ECO:0007669"/>
    <property type="project" value="UniProtKB-KW"/>
</dbReference>
<dbReference type="InterPro" id="IPR009080">
    <property type="entry name" value="tRNAsynth_Ia_anticodon-bd"/>
</dbReference>
<keyword evidence="9 12" id="KW-0648">Protein biosynthesis</keyword>
<feature type="domain" description="Methionyl/Leucyl tRNA synthetase" evidence="13">
    <location>
        <begin position="7"/>
        <end position="139"/>
    </location>
</feature>
<dbReference type="Gene3D" id="3.40.50.620">
    <property type="entry name" value="HUPs"/>
    <property type="match status" value="1"/>
</dbReference>
<accession>A0A858TZD3</accession>
<dbReference type="AlphaFoldDB" id="A0A858TZD3"/>
<reference evidence="14 15" key="1">
    <citation type="submission" date="2020-04" db="EMBL/GenBank/DDBJ databases">
        <title>Novel Mycoplasma species detected in Phocoena phocoena (harbor porpoise) from the USA.</title>
        <authorList>
            <person name="Volokhov D.V."/>
        </authorList>
    </citation>
    <scope>NUCLEOTIDE SEQUENCE [LARGE SCALE GENOMIC DNA]</scope>
    <source>
        <strain evidence="14 15">C264-NAS</strain>
    </source>
</reference>
<dbReference type="PANTHER" id="PTHR43326:SF1">
    <property type="entry name" value="METHIONINE--TRNA LIGASE, MITOCHONDRIAL"/>
    <property type="match status" value="1"/>
</dbReference>
<dbReference type="InterPro" id="IPR001412">
    <property type="entry name" value="aa-tRNA-synth_I_CS"/>
</dbReference>
<keyword evidence="15" id="KW-1185">Reference proteome</keyword>
<evidence type="ECO:0000256" key="1">
    <source>
        <dbReference type="ARBA" id="ARBA00003314"/>
    </source>
</evidence>
<evidence type="ECO:0000256" key="7">
    <source>
        <dbReference type="ARBA" id="ARBA00022741"/>
    </source>
</evidence>
<dbReference type="InterPro" id="IPR041872">
    <property type="entry name" value="Anticodon_Met"/>
</dbReference>
<dbReference type="GO" id="GO:0005737">
    <property type="term" value="C:cytoplasm"/>
    <property type="evidence" value="ECO:0007669"/>
    <property type="project" value="UniProtKB-SubCell"/>
</dbReference>
<dbReference type="EMBL" id="CP051480">
    <property type="protein sequence ID" value="QJG66154.1"/>
    <property type="molecule type" value="Genomic_DNA"/>
</dbReference>
<feature type="domain" description="Methionyl/Leucyl tRNA synthetase" evidence="13">
    <location>
        <begin position="157"/>
        <end position="372"/>
    </location>
</feature>
<evidence type="ECO:0000259" key="13">
    <source>
        <dbReference type="Pfam" id="PF09334"/>
    </source>
</evidence>
<dbReference type="InterPro" id="IPR023457">
    <property type="entry name" value="Met-tRNA_synth_2"/>
</dbReference>
<sequence>MSKKTFYITTPIYYPSGRLHIGHLFTTTLAWVYKNYKCQQGYDTFFATGIDEHGQKIQKKALEFNIEPQEYVDNEAKQFEQLWKLLLIDYDSFNRTTNYHHHHAIQLIFDKMLKKGFIYKSYYEGLYSVSDEEFLTKSQATFENNKYYHPISHTELQEIKEESYFFDMKKFAPWIKEFFYNNPNFISNGATYKELLNNFINKGLEDLSITRVSFDWGIPILNNSNVKNHHVIYVWLDALFNYITFLGFLSDDETKYLKYWENGDERVHLLAKEISRFHAIYWPIFLKALDLKLPTREVIHSWIITPEGKMSKSRGNVIDPLPLIEKYGAEEIKYFFISQINIDSDFAFSEELLVNVLNADLANNFGNLLNRTIKMINQSFPDGTKYIATDLQKIDLNIYELIKSIYTDYQSEFDNFHADKALKKSMELSKKLNEYIDKNEPWKLKADLKRLNVVLNTLQNGIYAVAFMLNVVIPNKTNKVLEFFKVNNFNEKNLFDFAKFDRKGPETSEILFPRIK</sequence>
<dbReference type="Proteomes" id="UP000501728">
    <property type="component" value="Chromosome"/>
</dbReference>
<dbReference type="InterPro" id="IPR014729">
    <property type="entry name" value="Rossmann-like_a/b/a_fold"/>
</dbReference>
<dbReference type="InterPro" id="IPR014758">
    <property type="entry name" value="Met-tRNA_synth"/>
</dbReference>
<comment type="function">
    <text evidence="1">Is required not only for elongation of protein synthesis but also for the initiation of all mRNA translation through initiator tRNA(fMet) aminoacylation.</text>
</comment>
<dbReference type="PROSITE" id="PS00178">
    <property type="entry name" value="AA_TRNA_LIGASE_I"/>
    <property type="match status" value="1"/>
</dbReference>
<dbReference type="CDD" id="cd00814">
    <property type="entry name" value="MetRS_core"/>
    <property type="match status" value="1"/>
</dbReference>
<dbReference type="RefSeq" id="WP_169579984.1">
    <property type="nucleotide sequence ID" value="NZ_CP051480.1"/>
</dbReference>
<dbReference type="InterPro" id="IPR033911">
    <property type="entry name" value="MetRS_core"/>
</dbReference>
<dbReference type="CDD" id="cd07957">
    <property type="entry name" value="Anticodon_Ia_Met"/>
    <property type="match status" value="1"/>
</dbReference>
<dbReference type="Gene3D" id="1.10.730.10">
    <property type="entry name" value="Isoleucyl-tRNA Synthetase, Domain 1"/>
    <property type="match status" value="1"/>
</dbReference>
<dbReference type="SUPFAM" id="SSF52374">
    <property type="entry name" value="Nucleotidylyl transferase"/>
    <property type="match status" value="1"/>
</dbReference>
<keyword evidence="8 12" id="KW-0067">ATP-binding</keyword>
<comment type="subcellular location">
    <subcellularLocation>
        <location evidence="2">Cytoplasm</location>
    </subcellularLocation>
</comment>
<evidence type="ECO:0000256" key="4">
    <source>
        <dbReference type="ARBA" id="ARBA00018753"/>
    </source>
</evidence>
<evidence type="ECO:0000256" key="11">
    <source>
        <dbReference type="ARBA" id="ARBA00030904"/>
    </source>
</evidence>
<evidence type="ECO:0000256" key="9">
    <source>
        <dbReference type="ARBA" id="ARBA00022917"/>
    </source>
</evidence>